<feature type="compositionally biased region" description="Basic residues" evidence="4">
    <location>
        <begin position="435"/>
        <end position="449"/>
    </location>
</feature>
<feature type="domain" description="Protein kinase" evidence="5">
    <location>
        <begin position="529"/>
        <end position="785"/>
    </location>
</feature>
<keyword evidence="2" id="KW-0067">ATP-binding</keyword>
<evidence type="ECO:0000256" key="1">
    <source>
        <dbReference type="ARBA" id="ARBA00022741"/>
    </source>
</evidence>
<dbReference type="GO" id="GO:0070059">
    <property type="term" value="P:intrinsic apoptotic signaling pathway in response to endoplasmic reticulum stress"/>
    <property type="evidence" value="ECO:0007669"/>
    <property type="project" value="TreeGrafter"/>
</dbReference>
<keyword evidence="1" id="KW-0547">Nucleotide-binding</keyword>
<dbReference type="Pfam" id="PF06479">
    <property type="entry name" value="Ribonuc_2-5A"/>
    <property type="match status" value="1"/>
</dbReference>
<dbReference type="InterPro" id="IPR045133">
    <property type="entry name" value="IRE1/2-like"/>
</dbReference>
<protein>
    <submittedName>
        <fullName evidence="7">Uncharacterized protein</fullName>
    </submittedName>
</protein>
<dbReference type="SMART" id="SM00248">
    <property type="entry name" value="ANK"/>
    <property type="match status" value="3"/>
</dbReference>
<evidence type="ECO:0000313" key="7">
    <source>
        <dbReference type="EMBL" id="KAK1797011.1"/>
    </source>
</evidence>
<dbReference type="PROSITE" id="PS50011">
    <property type="entry name" value="PROTEIN_KINASE_DOM"/>
    <property type="match status" value="1"/>
</dbReference>
<dbReference type="Gene3D" id="1.10.510.10">
    <property type="entry name" value="Transferase(Phosphotransferase) domain 1"/>
    <property type="match status" value="1"/>
</dbReference>
<evidence type="ECO:0000259" key="6">
    <source>
        <dbReference type="PROSITE" id="PS51392"/>
    </source>
</evidence>
<keyword evidence="8" id="KW-1185">Reference proteome</keyword>
<evidence type="ECO:0000256" key="2">
    <source>
        <dbReference type="ARBA" id="ARBA00022840"/>
    </source>
</evidence>
<dbReference type="SUPFAM" id="SSF48403">
    <property type="entry name" value="Ankyrin repeat"/>
    <property type="match status" value="1"/>
</dbReference>
<dbReference type="SUPFAM" id="SSF48371">
    <property type="entry name" value="ARM repeat"/>
    <property type="match status" value="1"/>
</dbReference>
<dbReference type="InterPro" id="IPR038357">
    <property type="entry name" value="KEN_sf"/>
</dbReference>
<keyword evidence="3" id="KW-0040">ANK repeat</keyword>
<accession>A0AAD9DWX5</accession>
<dbReference type="InterPro" id="IPR010513">
    <property type="entry name" value="KEN_dom"/>
</dbReference>
<dbReference type="InterPro" id="IPR036770">
    <property type="entry name" value="Ankyrin_rpt-contain_sf"/>
</dbReference>
<dbReference type="PROSITE" id="PS50297">
    <property type="entry name" value="ANK_REP_REGION"/>
    <property type="match status" value="1"/>
</dbReference>
<feature type="compositionally biased region" description="Basic and acidic residues" evidence="4">
    <location>
        <begin position="460"/>
        <end position="469"/>
    </location>
</feature>
<dbReference type="GO" id="GO:0036498">
    <property type="term" value="P:IRE1-mediated unfolded protein response"/>
    <property type="evidence" value="ECO:0007669"/>
    <property type="project" value="TreeGrafter"/>
</dbReference>
<gene>
    <name evidence="7" type="ORF">P4O66_008410</name>
</gene>
<evidence type="ECO:0000313" key="8">
    <source>
        <dbReference type="Proteomes" id="UP001239994"/>
    </source>
</evidence>
<dbReference type="PANTHER" id="PTHR13954">
    <property type="entry name" value="IRE1-RELATED"/>
    <property type="match status" value="1"/>
</dbReference>
<dbReference type="GO" id="GO:0004521">
    <property type="term" value="F:RNA endonuclease activity"/>
    <property type="evidence" value="ECO:0007669"/>
    <property type="project" value="InterPro"/>
</dbReference>
<dbReference type="EMBL" id="JAROKS010000014">
    <property type="protein sequence ID" value="KAK1797011.1"/>
    <property type="molecule type" value="Genomic_DNA"/>
</dbReference>
<dbReference type="Gene3D" id="1.20.1440.180">
    <property type="entry name" value="KEN domain"/>
    <property type="match status" value="1"/>
</dbReference>
<feature type="domain" description="KEN" evidence="6">
    <location>
        <begin position="788"/>
        <end position="911"/>
    </location>
</feature>
<dbReference type="Proteomes" id="UP001239994">
    <property type="component" value="Unassembled WGS sequence"/>
</dbReference>
<evidence type="ECO:0000256" key="4">
    <source>
        <dbReference type="SAM" id="MobiDB-lite"/>
    </source>
</evidence>
<dbReference type="SUPFAM" id="SSF56112">
    <property type="entry name" value="Protein kinase-like (PK-like)"/>
    <property type="match status" value="1"/>
</dbReference>
<dbReference type="InterPro" id="IPR016024">
    <property type="entry name" value="ARM-type_fold"/>
</dbReference>
<feature type="repeat" description="ANK" evidence="3">
    <location>
        <begin position="126"/>
        <end position="158"/>
    </location>
</feature>
<dbReference type="AlphaFoldDB" id="A0AAD9DWX5"/>
<dbReference type="PROSITE" id="PS00108">
    <property type="entry name" value="PROTEIN_KINASE_ST"/>
    <property type="match status" value="1"/>
</dbReference>
<evidence type="ECO:0000259" key="5">
    <source>
        <dbReference type="PROSITE" id="PS50011"/>
    </source>
</evidence>
<proteinExistence type="predicted"/>
<comment type="caution">
    <text evidence="7">The sequence shown here is derived from an EMBL/GenBank/DDBJ whole genome shotgun (WGS) entry which is preliminary data.</text>
</comment>
<dbReference type="Pfam" id="PF00069">
    <property type="entry name" value="Pkinase"/>
    <property type="match status" value="1"/>
</dbReference>
<dbReference type="SMART" id="SM00220">
    <property type="entry name" value="S_TKc"/>
    <property type="match status" value="1"/>
</dbReference>
<dbReference type="GO" id="GO:0006397">
    <property type="term" value="P:mRNA processing"/>
    <property type="evidence" value="ECO:0007669"/>
    <property type="project" value="InterPro"/>
</dbReference>
<feature type="compositionally biased region" description="Polar residues" evidence="4">
    <location>
        <begin position="477"/>
        <end position="491"/>
    </location>
</feature>
<dbReference type="Pfam" id="PF00023">
    <property type="entry name" value="Ank"/>
    <property type="match status" value="2"/>
</dbReference>
<reference evidence="7" key="1">
    <citation type="submission" date="2023-03" db="EMBL/GenBank/DDBJ databases">
        <title>Electrophorus voltai genome.</title>
        <authorList>
            <person name="Bian C."/>
        </authorList>
    </citation>
    <scope>NUCLEOTIDE SEQUENCE</scope>
    <source>
        <strain evidence="7">CB-2022</strain>
        <tissue evidence="7">Muscle</tissue>
    </source>
</reference>
<dbReference type="GO" id="GO:1990604">
    <property type="term" value="C:IRE1-TRAF2-ASK1 complex"/>
    <property type="evidence" value="ECO:0007669"/>
    <property type="project" value="TreeGrafter"/>
</dbReference>
<dbReference type="GO" id="GO:0004674">
    <property type="term" value="F:protein serine/threonine kinase activity"/>
    <property type="evidence" value="ECO:0007669"/>
    <property type="project" value="InterPro"/>
</dbReference>
<feature type="region of interest" description="Disordered" evidence="4">
    <location>
        <begin position="426"/>
        <end position="492"/>
    </location>
</feature>
<dbReference type="Gene3D" id="1.25.40.20">
    <property type="entry name" value="Ankyrin repeat-containing domain"/>
    <property type="match status" value="1"/>
</dbReference>
<dbReference type="InterPro" id="IPR008271">
    <property type="entry name" value="Ser/Thr_kinase_AS"/>
</dbReference>
<dbReference type="PANTHER" id="PTHR13954:SF28">
    <property type="match status" value="1"/>
</dbReference>
<dbReference type="GO" id="GO:0005524">
    <property type="term" value="F:ATP binding"/>
    <property type="evidence" value="ECO:0007669"/>
    <property type="project" value="UniProtKB-KW"/>
</dbReference>
<dbReference type="InterPro" id="IPR000719">
    <property type="entry name" value="Prot_kinase_dom"/>
</dbReference>
<evidence type="ECO:0000256" key="3">
    <source>
        <dbReference type="PROSITE-ProRule" id="PRU00023"/>
    </source>
</evidence>
<organism evidence="7 8">
    <name type="scientific">Electrophorus voltai</name>
    <dbReference type="NCBI Taxonomy" id="2609070"/>
    <lineage>
        <taxon>Eukaryota</taxon>
        <taxon>Metazoa</taxon>
        <taxon>Chordata</taxon>
        <taxon>Craniata</taxon>
        <taxon>Vertebrata</taxon>
        <taxon>Euteleostomi</taxon>
        <taxon>Actinopterygii</taxon>
        <taxon>Neopterygii</taxon>
        <taxon>Teleostei</taxon>
        <taxon>Ostariophysi</taxon>
        <taxon>Gymnotiformes</taxon>
        <taxon>Gymnotoidei</taxon>
        <taxon>Gymnotidae</taxon>
        <taxon>Electrophorus</taxon>
    </lineage>
</organism>
<dbReference type="InterPro" id="IPR011009">
    <property type="entry name" value="Kinase-like_dom_sf"/>
</dbReference>
<sequence length="911" mass="103682">MAFQINVALPVALPVQFPIPKKTDPLIQCIIDNDLKKLKKCIRGININGLYPSAQWSDHVTLLTAAAACGQEKVCSFLLGQGADPNVPSTKALTPLHYATFVPGVPLSVVRTLLAAKANPDGHVLHLISPLQLAASKDKEDVVKELIEAGANIESNYGVNPDFDKKVANIIRRLPLGNEAFEKCRIFFYLTSTVGQKSQPEVFDLFREHFFEEHPLNHLTLLEVFFNVVGPSSEQYHQSSIKWLKDSKNIDIYIEGFIKRFPIIPNDSCIRALTTLHAVICMMKETSPHIFNEFVPILMKCLLSVGNPQAYEIILSILCVTLEKSSKHKAGNDALNLSMLEKLCNDLMPLTQTNDSLNVNILTYRLFADLSEFVPNHINTLGLHSVPDRVLDAVEIRTDDVTKEKLQKLNTSLRCPQRLSATDSLYEEMDNMQLKNRKKKKKKKQKKVKGAQQQATSKDVGAETEKHADSAGAMTSFEESNSDAQPFTENSPIKRKWHQISQRWRSKLEKLANIDESEIYRLKNLTLCVNPDFQIAKGSDGTEVYLGLRDDGTEVAVKRMLKSNYQDLKNEEEFLRLPKLDNPCIVRYVDFAEDENFGYLVLQLCEYTLEEYIQSQLPENSFQQQAVLKKIVKEVLCSLEVLHSQDTKVLHRDIKPQNVLIDIIGKARLADFGISRRLNVGQTTLRTSPAGTKCWKAKETIEEDSNSGYKRSSDIQVAGMLVYYILSRGHHPFGKGVFCESNIFRGIYSLEHLDDEVEKDLVEWMISDDPSKRPRVEETLAHPFFWTDDKRVEYLKKLGNMEEVQNCRQAEEELLKALEEMTVGKTFSDWRAKFPSELVQKMEGRKPYPENILGLLRFIRNMHEHYSEDAEKINLMTSFPDLFGNVLKFAKKRGWNTKPSLRKMFNSPPVI</sequence>
<dbReference type="GO" id="GO:0051082">
    <property type="term" value="F:unfolded protein binding"/>
    <property type="evidence" value="ECO:0007669"/>
    <property type="project" value="TreeGrafter"/>
</dbReference>
<dbReference type="InterPro" id="IPR002110">
    <property type="entry name" value="Ankyrin_rpt"/>
</dbReference>
<name>A0AAD9DWX5_9TELE</name>
<dbReference type="PROSITE" id="PS50088">
    <property type="entry name" value="ANK_REPEAT"/>
    <property type="match status" value="1"/>
</dbReference>
<dbReference type="PROSITE" id="PS51392">
    <property type="entry name" value="KEN"/>
    <property type="match status" value="1"/>
</dbReference>